<dbReference type="EMBL" id="PYWC01000009">
    <property type="protein sequence ID" value="PWW79312.1"/>
    <property type="molecule type" value="Genomic_DNA"/>
</dbReference>
<feature type="domain" description="DDE-1" evidence="1">
    <location>
        <begin position="1"/>
        <end position="91"/>
    </location>
</feature>
<name>A0A317SY45_9PEZI</name>
<sequence length="104" mass="12157">WLREVFLPEMITSTTNHWGILRHPILILDGYESHAQLDFLWEYGQANIELLFLSVHSSYILQPLNLGTFAPLTSYYRKCIMELAQYDEAVPVKKSCFVKCYQQA</sequence>
<feature type="non-terminal residue" evidence="2">
    <location>
        <position position="1"/>
    </location>
</feature>
<evidence type="ECO:0000313" key="3">
    <source>
        <dbReference type="Proteomes" id="UP000246991"/>
    </source>
</evidence>
<dbReference type="GO" id="GO:0003676">
    <property type="term" value="F:nucleic acid binding"/>
    <property type="evidence" value="ECO:0007669"/>
    <property type="project" value="InterPro"/>
</dbReference>
<accession>A0A317SY45</accession>
<dbReference type="AlphaFoldDB" id="A0A317SY45"/>
<dbReference type="Pfam" id="PF03184">
    <property type="entry name" value="DDE_1"/>
    <property type="match status" value="1"/>
</dbReference>
<proteinExistence type="predicted"/>
<evidence type="ECO:0000259" key="1">
    <source>
        <dbReference type="Pfam" id="PF03184"/>
    </source>
</evidence>
<dbReference type="Proteomes" id="UP000246991">
    <property type="component" value="Unassembled WGS sequence"/>
</dbReference>
<keyword evidence="3" id="KW-1185">Reference proteome</keyword>
<comment type="caution">
    <text evidence="2">The sequence shown here is derived from an EMBL/GenBank/DDBJ whole genome shotgun (WGS) entry which is preliminary data.</text>
</comment>
<gene>
    <name evidence="2" type="ORF">C7212DRAFT_155212</name>
</gene>
<dbReference type="InterPro" id="IPR004875">
    <property type="entry name" value="DDE_SF_endonuclease_dom"/>
</dbReference>
<evidence type="ECO:0000313" key="2">
    <source>
        <dbReference type="EMBL" id="PWW79312.1"/>
    </source>
</evidence>
<reference evidence="2 3" key="1">
    <citation type="submission" date="2018-03" db="EMBL/GenBank/DDBJ databases">
        <title>Genomes of Pezizomycetes fungi and the evolution of truffles.</title>
        <authorList>
            <person name="Murat C."/>
            <person name="Payen T."/>
            <person name="Noel B."/>
            <person name="Kuo A."/>
            <person name="Martin F.M."/>
        </authorList>
    </citation>
    <scope>NUCLEOTIDE SEQUENCE [LARGE SCALE GENOMIC DNA]</scope>
    <source>
        <strain evidence="2">091103-1</strain>
    </source>
</reference>
<protein>
    <recommendedName>
        <fullName evidence="1">DDE-1 domain-containing protein</fullName>
    </recommendedName>
</protein>
<organism evidence="2 3">
    <name type="scientific">Tuber magnatum</name>
    <name type="common">white Piedmont truffle</name>
    <dbReference type="NCBI Taxonomy" id="42249"/>
    <lineage>
        <taxon>Eukaryota</taxon>
        <taxon>Fungi</taxon>
        <taxon>Dikarya</taxon>
        <taxon>Ascomycota</taxon>
        <taxon>Pezizomycotina</taxon>
        <taxon>Pezizomycetes</taxon>
        <taxon>Pezizales</taxon>
        <taxon>Tuberaceae</taxon>
        <taxon>Tuber</taxon>
    </lineage>
</organism>
<dbReference type="OrthoDB" id="5425161at2759"/>